<gene>
    <name evidence="2" type="ORF">EV644_1497</name>
</gene>
<dbReference type="RefSeq" id="WP_132197580.1">
    <property type="nucleotide sequence ID" value="NZ_SLWM01000049.1"/>
</dbReference>
<accession>A0ABY2B860</accession>
<evidence type="ECO:0000313" key="3">
    <source>
        <dbReference type="Proteomes" id="UP000295818"/>
    </source>
</evidence>
<organism evidence="2 3">
    <name type="scientific">Kribbella orskensis</name>
    <dbReference type="NCBI Taxonomy" id="2512216"/>
    <lineage>
        <taxon>Bacteria</taxon>
        <taxon>Bacillati</taxon>
        <taxon>Actinomycetota</taxon>
        <taxon>Actinomycetes</taxon>
        <taxon>Propionibacteriales</taxon>
        <taxon>Kribbellaceae</taxon>
        <taxon>Kribbella</taxon>
    </lineage>
</organism>
<feature type="compositionally biased region" description="Polar residues" evidence="1">
    <location>
        <begin position="56"/>
        <end position="68"/>
    </location>
</feature>
<proteinExistence type="predicted"/>
<evidence type="ECO:0000256" key="1">
    <source>
        <dbReference type="SAM" id="MobiDB-lite"/>
    </source>
</evidence>
<name>A0ABY2B860_9ACTN</name>
<comment type="caution">
    <text evidence="2">The sequence shown here is derived from an EMBL/GenBank/DDBJ whole genome shotgun (WGS) entry which is preliminary data.</text>
</comment>
<dbReference type="Proteomes" id="UP000295818">
    <property type="component" value="Unassembled WGS sequence"/>
</dbReference>
<dbReference type="EMBL" id="SLWM01000049">
    <property type="protein sequence ID" value="TCO08098.1"/>
    <property type="molecule type" value="Genomic_DNA"/>
</dbReference>
<feature type="region of interest" description="Disordered" evidence="1">
    <location>
        <begin position="47"/>
        <end position="107"/>
    </location>
</feature>
<evidence type="ECO:0000313" key="2">
    <source>
        <dbReference type="EMBL" id="TCO08098.1"/>
    </source>
</evidence>
<reference evidence="2 3" key="1">
    <citation type="journal article" date="2015" name="Stand. Genomic Sci.">
        <title>Genomic Encyclopedia of Bacterial and Archaeal Type Strains, Phase III: the genomes of soil and plant-associated and newly described type strains.</title>
        <authorList>
            <person name="Whitman W.B."/>
            <person name="Woyke T."/>
            <person name="Klenk H.P."/>
            <person name="Zhou Y."/>
            <person name="Lilburn T.G."/>
            <person name="Beck B.J."/>
            <person name="De Vos P."/>
            <person name="Vandamme P."/>
            <person name="Eisen J.A."/>
            <person name="Garrity G."/>
            <person name="Hugenholtz P."/>
            <person name="Kyrpides N.C."/>
        </authorList>
    </citation>
    <scope>NUCLEOTIDE SEQUENCE [LARGE SCALE GENOMIC DNA]</scope>
    <source>
        <strain evidence="2 3">VKM Ac-2538</strain>
    </source>
</reference>
<keyword evidence="3" id="KW-1185">Reference proteome</keyword>
<sequence length="107" mass="11671">MAKLDRYHTCLRFAYDVLAVRADHSNDLAAVNVGIWKDWEATGDVTTLPGPGIVQPSYTTRTASNAPTATREPRHRPEIFLRQTQTGTPEASWPARKTAGPAAAPTI</sequence>
<protein>
    <submittedName>
        <fullName evidence="2">Uncharacterized protein</fullName>
    </submittedName>
</protein>